<proteinExistence type="predicted"/>
<dbReference type="Proteomes" id="UP000640930">
    <property type="component" value="Unassembled WGS sequence"/>
</dbReference>
<name>A0ABR8XA26_9BACL</name>
<comment type="caution">
    <text evidence="2">The sequence shown here is derived from an EMBL/GenBank/DDBJ whole genome shotgun (WGS) entry which is preliminary data.</text>
</comment>
<keyword evidence="3" id="KW-1185">Reference proteome</keyword>
<feature type="transmembrane region" description="Helical" evidence="1">
    <location>
        <begin position="56"/>
        <end position="75"/>
    </location>
</feature>
<dbReference type="InterPro" id="IPR025018">
    <property type="entry name" value="DUF3953"/>
</dbReference>
<accession>A0ABR8XA26</accession>
<protein>
    <submittedName>
        <fullName evidence="2">DUF3953 domain-containing protein</fullName>
    </submittedName>
</protein>
<sequence length="76" mass="8547">MKIIKVILFISVIAISLYGLTTDDFSYSPLSALLLGCAFLIIGIEEMEKKGKKSWGYYFITFSVLFIVIALVTYII</sequence>
<evidence type="ECO:0000256" key="1">
    <source>
        <dbReference type="SAM" id="Phobius"/>
    </source>
</evidence>
<feature type="transmembrane region" description="Helical" evidence="1">
    <location>
        <begin position="27"/>
        <end position="44"/>
    </location>
</feature>
<keyword evidence="1" id="KW-0812">Transmembrane</keyword>
<dbReference type="EMBL" id="JACSQA010000004">
    <property type="protein sequence ID" value="MBD8026032.1"/>
    <property type="molecule type" value="Genomic_DNA"/>
</dbReference>
<dbReference type="Pfam" id="PF13129">
    <property type="entry name" value="DUF3953"/>
    <property type="match status" value="1"/>
</dbReference>
<evidence type="ECO:0000313" key="2">
    <source>
        <dbReference type="EMBL" id="MBD8026032.1"/>
    </source>
</evidence>
<reference evidence="2 3" key="1">
    <citation type="submission" date="2020-08" db="EMBL/GenBank/DDBJ databases">
        <title>A Genomic Blueprint of the Chicken Gut Microbiome.</title>
        <authorList>
            <person name="Gilroy R."/>
            <person name="Ravi A."/>
            <person name="Getino M."/>
            <person name="Pursley I."/>
            <person name="Horton D.L."/>
            <person name="Alikhan N.-F."/>
            <person name="Baker D."/>
            <person name="Gharbi K."/>
            <person name="Hall N."/>
            <person name="Watson M."/>
            <person name="Adriaenssens E.M."/>
            <person name="Foster-Nyarko E."/>
            <person name="Jarju S."/>
            <person name="Secka A."/>
            <person name="Antonio M."/>
            <person name="Oren A."/>
            <person name="Chaudhuri R."/>
            <person name="La Ragione R.M."/>
            <person name="Hildebrand F."/>
            <person name="Pallen M.J."/>
        </authorList>
    </citation>
    <scope>NUCLEOTIDE SEQUENCE [LARGE SCALE GENOMIC DNA]</scope>
    <source>
        <strain evidence="2 3">Re31</strain>
    </source>
</reference>
<dbReference type="RefSeq" id="WP_191706545.1">
    <property type="nucleotide sequence ID" value="NZ_JACSQA010000004.1"/>
</dbReference>
<feature type="transmembrane region" description="Helical" evidence="1">
    <location>
        <begin position="5"/>
        <end position="21"/>
    </location>
</feature>
<keyword evidence="1" id="KW-0472">Membrane</keyword>
<gene>
    <name evidence="2" type="ORF">H9636_05110</name>
</gene>
<organism evidence="2 3">
    <name type="scientific">Ureibacillus galli</name>
    <dbReference type="NCBI Taxonomy" id="2762222"/>
    <lineage>
        <taxon>Bacteria</taxon>
        <taxon>Bacillati</taxon>
        <taxon>Bacillota</taxon>
        <taxon>Bacilli</taxon>
        <taxon>Bacillales</taxon>
        <taxon>Caryophanaceae</taxon>
        <taxon>Ureibacillus</taxon>
    </lineage>
</organism>
<evidence type="ECO:0000313" key="3">
    <source>
        <dbReference type="Proteomes" id="UP000640930"/>
    </source>
</evidence>
<keyword evidence="1" id="KW-1133">Transmembrane helix</keyword>